<dbReference type="SUPFAM" id="SSF56935">
    <property type="entry name" value="Porins"/>
    <property type="match status" value="1"/>
</dbReference>
<reference evidence="2" key="1">
    <citation type="journal article" date="2014" name="Int. J. Syst. Evol. Microbiol.">
        <title>Complete genome sequence of Corynebacterium casei LMG S-19264T (=DSM 44701T), isolated from a smear-ripened cheese.</title>
        <authorList>
            <consortium name="US DOE Joint Genome Institute (JGI-PGF)"/>
            <person name="Walter F."/>
            <person name="Albersmeier A."/>
            <person name="Kalinowski J."/>
            <person name="Ruckert C."/>
        </authorList>
    </citation>
    <scope>NUCLEOTIDE SEQUENCE</scope>
    <source>
        <strain evidence="2">CGMCC 1.15448</strain>
    </source>
</reference>
<dbReference type="GO" id="GO:0030246">
    <property type="term" value="F:carbohydrate binding"/>
    <property type="evidence" value="ECO:0007669"/>
    <property type="project" value="InterPro"/>
</dbReference>
<organism evidence="2 3">
    <name type="scientific">Puia dinghuensis</name>
    <dbReference type="NCBI Taxonomy" id="1792502"/>
    <lineage>
        <taxon>Bacteria</taxon>
        <taxon>Pseudomonadati</taxon>
        <taxon>Bacteroidota</taxon>
        <taxon>Chitinophagia</taxon>
        <taxon>Chitinophagales</taxon>
        <taxon>Chitinophagaceae</taxon>
        <taxon>Puia</taxon>
    </lineage>
</organism>
<evidence type="ECO:0000313" key="3">
    <source>
        <dbReference type="Proteomes" id="UP000607559"/>
    </source>
</evidence>
<dbReference type="InterPro" id="IPR013784">
    <property type="entry name" value="Carb-bd-like_fold"/>
</dbReference>
<name>A0A8J2UDS5_9BACT</name>
<evidence type="ECO:0000313" key="2">
    <source>
        <dbReference type="EMBL" id="GGB03728.1"/>
    </source>
</evidence>
<proteinExistence type="predicted"/>
<evidence type="ECO:0000259" key="1">
    <source>
        <dbReference type="Pfam" id="PF14905"/>
    </source>
</evidence>
<feature type="domain" description="Outer membrane protein beta-barrel" evidence="1">
    <location>
        <begin position="457"/>
        <end position="912"/>
    </location>
</feature>
<gene>
    <name evidence="2" type="ORF">GCM10011511_28790</name>
</gene>
<protein>
    <recommendedName>
        <fullName evidence="1">Outer membrane protein beta-barrel domain-containing protein</fullName>
    </recommendedName>
</protein>
<dbReference type="Pfam" id="PF13620">
    <property type="entry name" value="CarboxypepD_reg"/>
    <property type="match status" value="1"/>
</dbReference>
<dbReference type="RefSeq" id="WP_188932817.1">
    <property type="nucleotide sequence ID" value="NZ_BMJC01000003.1"/>
</dbReference>
<dbReference type="EMBL" id="BMJC01000003">
    <property type="protein sequence ID" value="GGB03728.1"/>
    <property type="molecule type" value="Genomic_DNA"/>
</dbReference>
<dbReference type="Pfam" id="PF14905">
    <property type="entry name" value="OMP_b-brl_3"/>
    <property type="match status" value="1"/>
</dbReference>
<dbReference type="AlphaFoldDB" id="A0A8J2UDS5"/>
<reference evidence="2" key="2">
    <citation type="submission" date="2020-09" db="EMBL/GenBank/DDBJ databases">
        <authorList>
            <person name="Sun Q."/>
            <person name="Zhou Y."/>
        </authorList>
    </citation>
    <scope>NUCLEOTIDE SEQUENCE</scope>
    <source>
        <strain evidence="2">CGMCC 1.15448</strain>
    </source>
</reference>
<sequence length="934" mass="101571">MSKNLLLLFFFFGVRFAFSQDGVISGRVIDSASGKGLAYATVSLVKAADSVLVVFAVADSSGAFRLSRASGGPFLLSLSYAGYVPLWTPVPAFSGLYAAGTIRLVPVGMQDVNVIARRPPVEMNNDTLEFNSENFKTQPNAVVEDLLRKMPGVTIESDGTVKVNGQTVRRVLVNGKEFFTGDVKMATKNLNADAVDKVQVYDRKSDQASFTGVDDGNSEKTINLQLKKNRNNALFGKVTASGGSGASDAQTNINHFKGDEQVSLLAMGNNTNRQGFSFMDVLNFTGALAQGMRNGGGGIHIQAGDPGNNDGLPVTGLGQDQQGVATTIAGGLNYNNTWDRGRTSLNTNYTMSHIRLLTDKESATQNLLPGNTYTTLDSAHTVHSVTQERLNVILDQQLDSSFSFRLTPSLTVQHTNKNALSSYLSSLPDGTLLNNGYNNVQTLPAAVNVTSDALIRKKLAKKGRTVSGDFNITYNHSTSTGNQLSDNRFYESGGTADSAINQYATRDAVTRSVGGNITYTEPIGRRSLMAFSGFYNSNTGSSTRQTFDFDPGTGKHDHRDTVLSNDFSSDYRYSGGGLSFRSNQGKLTLTAGATVQAAMLSAMDNSNGKTIRQSFTDVLPNAVLQYAFTRAKNLRLDYSTYTTQPSVIQLQPVADLSDPLNIRTGNPGLKRTYRHQASIAFLAASPGRRTNLMTMVSYTASANAIVESDSVSPAGAKVITPVNTDGVRNLVADVNLGFPLRKLSSRLEIGSYFSYGQNISFLNGARNRITSTTVGPRFSFSFNRDDRLDVELTASISLNTGEYSLQPALNTNYMRQNYGVNSTWYLPWRLSLHNEFNILFNTGRTNGYNTTTPLWNASLAKNVLRNDRGEIKFSIMDLLDRNTGISRSINQGSIVDEQYNVLRRYFLLGFTYSLNKAGLRTKGGPKIDVRRIGQ</sequence>
<accession>A0A8J2UDS5</accession>
<dbReference type="SUPFAM" id="SSF49452">
    <property type="entry name" value="Starch-binding domain-like"/>
    <property type="match status" value="1"/>
</dbReference>
<keyword evidence="3" id="KW-1185">Reference proteome</keyword>
<dbReference type="InterPro" id="IPR041700">
    <property type="entry name" value="OMP_b-brl_3"/>
</dbReference>
<comment type="caution">
    <text evidence="2">The sequence shown here is derived from an EMBL/GenBank/DDBJ whole genome shotgun (WGS) entry which is preliminary data.</text>
</comment>
<dbReference type="Proteomes" id="UP000607559">
    <property type="component" value="Unassembled WGS sequence"/>
</dbReference>